<evidence type="ECO:0000313" key="1">
    <source>
        <dbReference type="EMBL" id="RMI43291.1"/>
    </source>
</evidence>
<sequence length="110" mass="12290">MALLRKHGQDDLLRDWAERNNLAADEPGVPADEDLARRYAEITQIPPAKRQVPTADLLIQAARQHRLDAVLALLPKLPMPTYAGMSSHDRPFAAFSALRIVTTGIDHETW</sequence>
<organism evidence="1 2">
    <name type="scientific">Actinomadura harenae</name>
    <dbReference type="NCBI Taxonomy" id="2483351"/>
    <lineage>
        <taxon>Bacteria</taxon>
        <taxon>Bacillati</taxon>
        <taxon>Actinomycetota</taxon>
        <taxon>Actinomycetes</taxon>
        <taxon>Streptosporangiales</taxon>
        <taxon>Thermomonosporaceae</taxon>
        <taxon>Actinomadura</taxon>
    </lineage>
</organism>
<dbReference type="AlphaFoldDB" id="A0A3M2M0X8"/>
<dbReference type="Proteomes" id="UP000282674">
    <property type="component" value="Unassembled WGS sequence"/>
</dbReference>
<dbReference type="EMBL" id="RFFG01000026">
    <property type="protein sequence ID" value="RMI43291.1"/>
    <property type="molecule type" value="Genomic_DNA"/>
</dbReference>
<proteinExistence type="predicted"/>
<accession>A0A3M2M0X8</accession>
<comment type="caution">
    <text evidence="1">The sequence shown here is derived from an EMBL/GenBank/DDBJ whole genome shotgun (WGS) entry which is preliminary data.</text>
</comment>
<protein>
    <submittedName>
        <fullName evidence="1">Uncharacterized protein</fullName>
    </submittedName>
</protein>
<gene>
    <name evidence="1" type="ORF">EBO15_16550</name>
</gene>
<name>A0A3M2M0X8_9ACTN</name>
<keyword evidence="2" id="KW-1185">Reference proteome</keyword>
<evidence type="ECO:0000313" key="2">
    <source>
        <dbReference type="Proteomes" id="UP000282674"/>
    </source>
</evidence>
<reference evidence="1 2" key="1">
    <citation type="submission" date="2018-10" db="EMBL/GenBank/DDBJ databases">
        <title>Isolation from soil.</title>
        <authorList>
            <person name="Hu J."/>
        </authorList>
    </citation>
    <scope>NUCLEOTIDE SEQUENCE [LARGE SCALE GENOMIC DNA]</scope>
    <source>
        <strain evidence="1 2">NEAU-Ht49</strain>
    </source>
</reference>